<dbReference type="SUPFAM" id="SSF88723">
    <property type="entry name" value="PIN domain-like"/>
    <property type="match status" value="1"/>
</dbReference>
<dbReference type="InterPro" id="IPR029060">
    <property type="entry name" value="PIN-like_dom_sf"/>
</dbReference>
<evidence type="ECO:0000313" key="3">
    <source>
        <dbReference type="Proteomes" id="UP000577891"/>
    </source>
</evidence>
<dbReference type="Proteomes" id="UP000577891">
    <property type="component" value="Unassembled WGS sequence"/>
</dbReference>
<protein>
    <recommendedName>
        <fullName evidence="4">PIN domain-containing protein</fullName>
    </recommendedName>
</protein>
<dbReference type="EMBL" id="JABEQE010000018">
    <property type="protein sequence ID" value="MBB2173648.1"/>
    <property type="molecule type" value="Genomic_DNA"/>
</dbReference>
<evidence type="ECO:0000256" key="1">
    <source>
        <dbReference type="SAM" id="MobiDB-lite"/>
    </source>
</evidence>
<keyword evidence="3" id="KW-1185">Reference proteome</keyword>
<sequence>MKTPAGSRGNETAADIARQHDPDAYARAMARRPDTELPFDITAQPPDLPVMLDTNFYLRRLQGKLAPDLAAFVASRRILHSGVACSELAISAGILDPTHPATPHNRKVVLDMLDTIDRTDIVAPSAETWAEAGMIAGILARTQHLAKPKSTLTSAEACCQEGLRRKLINDTLLFLSAREQNAILVSMNRRDMDLLLRFRPDTSVLLFR</sequence>
<organism evidence="2 3">
    <name type="scientific">Gluconacetobacter asukensis</name>
    <dbReference type="NCBI Taxonomy" id="1017181"/>
    <lineage>
        <taxon>Bacteria</taxon>
        <taxon>Pseudomonadati</taxon>
        <taxon>Pseudomonadota</taxon>
        <taxon>Alphaproteobacteria</taxon>
        <taxon>Acetobacterales</taxon>
        <taxon>Acetobacteraceae</taxon>
        <taxon>Gluconacetobacter</taxon>
    </lineage>
</organism>
<gene>
    <name evidence="2" type="ORF">HLH35_16255</name>
</gene>
<evidence type="ECO:0008006" key="4">
    <source>
        <dbReference type="Google" id="ProtNLM"/>
    </source>
</evidence>
<reference evidence="2 3" key="1">
    <citation type="submission" date="2020-04" db="EMBL/GenBank/DDBJ databases">
        <title>Description of novel Gluconacetobacter.</title>
        <authorList>
            <person name="Sombolestani A."/>
        </authorList>
    </citation>
    <scope>NUCLEOTIDE SEQUENCE [LARGE SCALE GENOMIC DNA]</scope>
    <source>
        <strain evidence="2 3">LMG 27724</strain>
    </source>
</reference>
<accession>A0A7W4J3A0</accession>
<dbReference type="AlphaFoldDB" id="A0A7W4J3A0"/>
<comment type="caution">
    <text evidence="2">The sequence shown here is derived from an EMBL/GenBank/DDBJ whole genome shotgun (WGS) entry which is preliminary data.</text>
</comment>
<name>A0A7W4J3A0_9PROT</name>
<proteinExistence type="predicted"/>
<dbReference type="Gene3D" id="3.40.50.1010">
    <property type="entry name" value="5'-nuclease"/>
    <property type="match status" value="1"/>
</dbReference>
<feature type="region of interest" description="Disordered" evidence="1">
    <location>
        <begin position="1"/>
        <end position="21"/>
    </location>
</feature>
<dbReference type="RefSeq" id="WP_012553470.1">
    <property type="nucleotide sequence ID" value="NZ_BAABGB010000056.1"/>
</dbReference>
<evidence type="ECO:0000313" key="2">
    <source>
        <dbReference type="EMBL" id="MBB2173648.1"/>
    </source>
</evidence>